<feature type="transmembrane region" description="Helical" evidence="6">
    <location>
        <begin position="822"/>
        <end position="844"/>
    </location>
</feature>
<keyword evidence="4 6" id="KW-1133">Transmembrane helix</keyword>
<gene>
    <name evidence="9" type="ORF">F4557_006255</name>
    <name evidence="8" type="ORF">GCM10009546_12750</name>
</gene>
<dbReference type="EMBL" id="JACHMV010000001">
    <property type="protein sequence ID" value="MBB4777837.1"/>
    <property type="molecule type" value="Genomic_DNA"/>
</dbReference>
<name>A0A7W7IIR1_9ACTN</name>
<comment type="subcellular location">
    <subcellularLocation>
        <location evidence="1">Cell membrane</location>
        <topology evidence="1">Multi-pass membrane protein</topology>
    </subcellularLocation>
</comment>
<keyword evidence="5 6" id="KW-0472">Membrane</keyword>
<dbReference type="Proteomes" id="UP000549343">
    <property type="component" value="Unassembled WGS sequence"/>
</dbReference>
<sequence>MRGPLLRLARAQWAPLVALAALTAVSALLATVLPARIAAGYDRAAASAVGTGADVRVEGRSGGETGARMIPGMAAMTTNSLAWQELLPPSLRGAVGEPEPSVTSGRMTVAGVAPSPRLLYLGWDEGAFRRAHIVAGEPPVNRPSGIGDEGDEIQVAIGREYADAMGYAPGDRLELHERNVPAPVRVRITGVYEADDAAAPYWAPRPTLLRPMKAGIGDGVLADVGTALTDAGGYTMLTRHQDRRLTYSWRFPVHRGAVDSAGVAAMADDLDAYRTAVRGRSDLFPCEVVTPLDGRLRGYADRLHTARSVVGPALGGLSAVAAGVLLLAAGLLGVRLRPVLGTMRARGAALRQLAVPACGLTVLAVVPSAALGYAAGRLLDAGPPQAASLYAIAASVLAVVAVSAAAVARERGGGLESSAGRRDDVAAARPSRRRLVLDLLLVALAVIGVVLVRGRGAAAGTDPLVAAVPVLLGAALGVLVLRAYPYLLRAAGPYLRRRRGAVAFLGLARAGRQGLAGTLPLAVLLIATAVAGFTATVGTSLRDGQERASWAEVGADARISAGPVDDAALRRIRAVRGVTGAVPARVVTNVTAEGDRVPVTVIGVDLDAYRGIAPGVPDASGAWFSVSASRLLGTDAVTLSRPGLDPMRVTPAGRIERFPGLDPGSAFVVVPYKLLAEAKGFPSEVFVAGEGLDAEALRAAVPGRDVRLRQDVLDGMAGVPLVSVVHGTFWDVALAGGAYGFLAVLLVLVVGARERGRTVARLRALGLSRRQSRALALAEIAPVLLCAVGAGWALGLLLPRIIGPAADLRPYTGGFAAAAHLPGAPALLGLAAALLLAAAAAAAVDRAADSRPGTALRTGDP</sequence>
<proteinExistence type="predicted"/>
<evidence type="ECO:0000313" key="9">
    <source>
        <dbReference type="EMBL" id="MBB4777837.1"/>
    </source>
</evidence>
<dbReference type="InterPro" id="IPR003838">
    <property type="entry name" value="ABC3_permease_C"/>
</dbReference>
<dbReference type="AlphaFoldDB" id="A0A7W7IIR1"/>
<reference evidence="8" key="3">
    <citation type="submission" date="2023-12" db="EMBL/GenBank/DDBJ databases">
        <authorList>
            <person name="Sun Q."/>
            <person name="Inoue M."/>
        </authorList>
    </citation>
    <scope>NUCLEOTIDE SEQUENCE</scope>
    <source>
        <strain evidence="8">JCM 10667</strain>
    </source>
</reference>
<organism evidence="9 10">
    <name type="scientific">Actinomadura livida</name>
    <dbReference type="NCBI Taxonomy" id="79909"/>
    <lineage>
        <taxon>Bacteria</taxon>
        <taxon>Bacillati</taxon>
        <taxon>Actinomycetota</taxon>
        <taxon>Actinomycetes</taxon>
        <taxon>Streptosporangiales</taxon>
        <taxon>Thermomonosporaceae</taxon>
        <taxon>Actinomadura</taxon>
    </lineage>
</organism>
<evidence type="ECO:0000256" key="1">
    <source>
        <dbReference type="ARBA" id="ARBA00004651"/>
    </source>
</evidence>
<keyword evidence="11" id="KW-1185">Reference proteome</keyword>
<dbReference type="Proteomes" id="UP001501427">
    <property type="component" value="Unassembled WGS sequence"/>
</dbReference>
<comment type="caution">
    <text evidence="9">The sequence shown here is derived from an EMBL/GenBank/DDBJ whole genome shotgun (WGS) entry which is preliminary data.</text>
</comment>
<reference evidence="8 11" key="1">
    <citation type="journal article" date="2019" name="Int. J. Syst. Evol. Microbiol.">
        <title>The Global Catalogue of Microorganisms (GCM) 10K type strain sequencing project: providing services to taxonomists for standard genome sequencing and annotation.</title>
        <authorList>
            <consortium name="The Broad Institute Genomics Platform"/>
            <consortium name="The Broad Institute Genome Sequencing Center for Infectious Disease"/>
            <person name="Wu L."/>
            <person name="Ma J."/>
        </authorList>
    </citation>
    <scope>NUCLEOTIDE SEQUENCE [LARGE SCALE GENOMIC DNA]</scope>
    <source>
        <strain evidence="8 11">JCM 10667</strain>
    </source>
</reference>
<evidence type="ECO:0000256" key="5">
    <source>
        <dbReference type="ARBA" id="ARBA00023136"/>
    </source>
</evidence>
<dbReference type="RefSeq" id="WP_184888563.1">
    <property type="nucleotide sequence ID" value="NZ_BAAAHD010000010.1"/>
</dbReference>
<dbReference type="GO" id="GO:0005886">
    <property type="term" value="C:plasma membrane"/>
    <property type="evidence" value="ECO:0007669"/>
    <property type="project" value="UniProtKB-SubCell"/>
</dbReference>
<evidence type="ECO:0000256" key="2">
    <source>
        <dbReference type="ARBA" id="ARBA00022475"/>
    </source>
</evidence>
<dbReference type="Pfam" id="PF02687">
    <property type="entry name" value="FtsX"/>
    <property type="match status" value="1"/>
</dbReference>
<evidence type="ECO:0000256" key="3">
    <source>
        <dbReference type="ARBA" id="ARBA00022692"/>
    </source>
</evidence>
<accession>A0A7W7IIR1</accession>
<dbReference type="EMBL" id="BAAAHD010000010">
    <property type="protein sequence ID" value="GAA0552126.1"/>
    <property type="molecule type" value="Genomic_DNA"/>
</dbReference>
<evidence type="ECO:0000256" key="4">
    <source>
        <dbReference type="ARBA" id="ARBA00022989"/>
    </source>
</evidence>
<feature type="transmembrane region" description="Helical" evidence="6">
    <location>
        <begin position="387"/>
        <end position="408"/>
    </location>
</feature>
<keyword evidence="3 6" id="KW-0812">Transmembrane</keyword>
<evidence type="ECO:0000256" key="6">
    <source>
        <dbReference type="SAM" id="Phobius"/>
    </source>
</evidence>
<feature type="domain" description="ABC3 transporter permease C-terminal" evidence="7">
    <location>
        <begin position="740"/>
        <end position="842"/>
    </location>
</feature>
<evidence type="ECO:0000313" key="10">
    <source>
        <dbReference type="Proteomes" id="UP000549343"/>
    </source>
</evidence>
<evidence type="ECO:0000313" key="8">
    <source>
        <dbReference type="EMBL" id="GAA0552126.1"/>
    </source>
</evidence>
<feature type="transmembrane region" description="Helical" evidence="6">
    <location>
        <begin position="774"/>
        <end position="802"/>
    </location>
</feature>
<reference evidence="9 10" key="2">
    <citation type="submission" date="2020-08" db="EMBL/GenBank/DDBJ databases">
        <title>Sequencing the genomes of 1000 actinobacteria strains.</title>
        <authorList>
            <person name="Klenk H.-P."/>
        </authorList>
    </citation>
    <scope>NUCLEOTIDE SEQUENCE [LARGE SCALE GENOMIC DNA]</scope>
    <source>
        <strain evidence="9 10">DSM 44772</strain>
    </source>
</reference>
<evidence type="ECO:0000259" key="7">
    <source>
        <dbReference type="Pfam" id="PF02687"/>
    </source>
</evidence>
<feature type="transmembrane region" description="Helical" evidence="6">
    <location>
        <begin position="464"/>
        <end position="488"/>
    </location>
</feature>
<feature type="transmembrane region" description="Helical" evidence="6">
    <location>
        <begin position="736"/>
        <end position="753"/>
    </location>
</feature>
<keyword evidence="2" id="KW-1003">Cell membrane</keyword>
<evidence type="ECO:0000313" key="11">
    <source>
        <dbReference type="Proteomes" id="UP001501427"/>
    </source>
</evidence>
<feature type="transmembrane region" description="Helical" evidence="6">
    <location>
        <begin position="435"/>
        <end position="452"/>
    </location>
</feature>
<protein>
    <submittedName>
        <fullName evidence="8">FtsX-like permease family protein</fullName>
    </submittedName>
    <submittedName>
        <fullName evidence="9">Putative ABC transport system permease protein</fullName>
    </submittedName>
</protein>
<feature type="transmembrane region" description="Helical" evidence="6">
    <location>
        <begin position="309"/>
        <end position="332"/>
    </location>
</feature>
<feature type="transmembrane region" description="Helical" evidence="6">
    <location>
        <begin position="353"/>
        <end position="375"/>
    </location>
</feature>